<proteinExistence type="inferred from homology"/>
<evidence type="ECO:0000256" key="1">
    <source>
        <dbReference type="ARBA" id="ARBA00008056"/>
    </source>
</evidence>
<evidence type="ECO:0000313" key="7">
    <source>
        <dbReference type="Proteomes" id="UP000636709"/>
    </source>
</evidence>
<dbReference type="Pfam" id="PF14226">
    <property type="entry name" value="DIOX_N"/>
    <property type="match status" value="2"/>
</dbReference>
<dbReference type="Gene3D" id="2.60.120.330">
    <property type="entry name" value="B-lactam Antibiotic, Isopenicillin N Synthase, Chain"/>
    <property type="match status" value="3"/>
</dbReference>
<dbReference type="Pfam" id="PF03171">
    <property type="entry name" value="2OG-FeII_Oxy"/>
    <property type="match status" value="2"/>
</dbReference>
<gene>
    <name evidence="6" type="ORF">HU200_000057</name>
</gene>
<reference evidence="6" key="1">
    <citation type="submission" date="2020-07" db="EMBL/GenBank/DDBJ databases">
        <title>Genome sequence and genetic diversity analysis of an under-domesticated orphan crop, white fonio (Digitaria exilis).</title>
        <authorList>
            <person name="Bennetzen J.L."/>
            <person name="Chen S."/>
            <person name="Ma X."/>
            <person name="Wang X."/>
            <person name="Yssel A.E.J."/>
            <person name="Chaluvadi S.R."/>
            <person name="Johnson M."/>
            <person name="Gangashetty P."/>
            <person name="Hamidou F."/>
            <person name="Sanogo M.D."/>
            <person name="Zwaenepoel A."/>
            <person name="Wallace J."/>
            <person name="Van De Peer Y."/>
            <person name="Van Deynze A."/>
        </authorList>
    </citation>
    <scope>NUCLEOTIDE SEQUENCE</scope>
    <source>
        <tissue evidence="6">Leaves</tissue>
    </source>
</reference>
<evidence type="ECO:0000259" key="5">
    <source>
        <dbReference type="PROSITE" id="PS51471"/>
    </source>
</evidence>
<dbReference type="InterPro" id="IPR026992">
    <property type="entry name" value="DIOX_N"/>
</dbReference>
<dbReference type="InterPro" id="IPR005123">
    <property type="entry name" value="Oxoglu/Fe-dep_dioxygenase_dom"/>
</dbReference>
<name>A0A835L1C4_9POAL</name>
<dbReference type="PANTHER" id="PTHR47991">
    <property type="entry name" value="OXOGLUTARATE/IRON-DEPENDENT DIOXYGENASE"/>
    <property type="match status" value="1"/>
</dbReference>
<comment type="caution">
    <text evidence="6">The sequence shown here is derived from an EMBL/GenBank/DDBJ whole genome shotgun (WGS) entry which is preliminary data.</text>
</comment>
<dbReference type="EMBL" id="JACEFO010000033">
    <property type="protein sequence ID" value="KAF8783966.1"/>
    <property type="molecule type" value="Genomic_DNA"/>
</dbReference>
<dbReference type="OrthoDB" id="288590at2759"/>
<keyword evidence="3" id="KW-0560">Oxidoreductase</keyword>
<accession>A0A835L1C4</accession>
<dbReference type="InterPro" id="IPR044861">
    <property type="entry name" value="IPNS-like_FE2OG_OXY"/>
</dbReference>
<feature type="domain" description="Fe2OG dioxygenase" evidence="5">
    <location>
        <begin position="134"/>
        <end position="291"/>
    </location>
</feature>
<organism evidence="6 7">
    <name type="scientific">Digitaria exilis</name>
    <dbReference type="NCBI Taxonomy" id="1010633"/>
    <lineage>
        <taxon>Eukaryota</taxon>
        <taxon>Viridiplantae</taxon>
        <taxon>Streptophyta</taxon>
        <taxon>Embryophyta</taxon>
        <taxon>Tracheophyta</taxon>
        <taxon>Spermatophyta</taxon>
        <taxon>Magnoliopsida</taxon>
        <taxon>Liliopsida</taxon>
        <taxon>Poales</taxon>
        <taxon>Poaceae</taxon>
        <taxon>PACMAD clade</taxon>
        <taxon>Panicoideae</taxon>
        <taxon>Panicodae</taxon>
        <taxon>Paniceae</taxon>
        <taxon>Anthephorinae</taxon>
        <taxon>Digitaria</taxon>
    </lineage>
</organism>
<evidence type="ECO:0000256" key="3">
    <source>
        <dbReference type="ARBA" id="ARBA00023002"/>
    </source>
</evidence>
<protein>
    <recommendedName>
        <fullName evidence="5">Fe2OG dioxygenase domain-containing protein</fullName>
    </recommendedName>
</protein>
<dbReference type="GO" id="GO:0046872">
    <property type="term" value="F:metal ion binding"/>
    <property type="evidence" value="ECO:0007669"/>
    <property type="project" value="UniProtKB-KW"/>
</dbReference>
<keyword evidence="4" id="KW-0408">Iron</keyword>
<dbReference type="GO" id="GO:0016491">
    <property type="term" value="F:oxidoreductase activity"/>
    <property type="evidence" value="ECO:0007669"/>
    <property type="project" value="UniProtKB-KW"/>
</dbReference>
<dbReference type="InterPro" id="IPR027443">
    <property type="entry name" value="IPNS-like_sf"/>
</dbReference>
<evidence type="ECO:0000256" key="2">
    <source>
        <dbReference type="ARBA" id="ARBA00022723"/>
    </source>
</evidence>
<dbReference type="SUPFAM" id="SSF51197">
    <property type="entry name" value="Clavaminate synthase-like"/>
    <property type="match status" value="2"/>
</dbReference>
<comment type="similarity">
    <text evidence="1">Belongs to the iron/ascorbate-dependent oxidoreductase family.</text>
</comment>
<dbReference type="AlphaFoldDB" id="A0A835L1C4"/>
<dbReference type="Proteomes" id="UP000636709">
    <property type="component" value="Unassembled WGS sequence"/>
</dbReference>
<keyword evidence="7" id="KW-1185">Reference proteome</keyword>
<keyword evidence="2" id="KW-0479">Metal-binding</keyword>
<evidence type="ECO:0000256" key="4">
    <source>
        <dbReference type="ARBA" id="ARBA00023004"/>
    </source>
</evidence>
<dbReference type="PROSITE" id="PS51471">
    <property type="entry name" value="FE2OG_OXY"/>
    <property type="match status" value="1"/>
</dbReference>
<sequence>MENMLHSTPSHTSVPSSFVFPPEHLKPATSAAVSLPVIDMSGSLDEVCRAILDAGKEFGFFQAMMRDMEAIGEEFFRLPAADKAGFYSESEDPNKATPRLFSNTTYETGGEKHWRDCLRLGMGFRPEYFEGDICGDHVIVDINHYPPCPDPSTTLGLPPHCDQNVITLLLPSMVPGLEVAYKGDWIKVQPIPQAFVVNFGMATFISPTRDCVVGPAEEFLGEENSPRYHTLTFGEFQRIFRVVKLGSTIRALLAAPPASLCYPSMETTMLHTAPIPTSLPDRFVFPADQLPPATTATISLPIIDMARGRDEVRRAILDAGKELGFFQVVNHGVSEELMLDMEVLAAEFFEMPEADKAAYYSADINKANRLYSGTTYETGGERYWRDCLRLAYDFPVGDHVKDWPDKPQRLRDREIVEEYVVKARGVGMEILKMVCEGIGLRPDYFEGGISGGDVVFQMNHYPRCPDPSVAVGQPPHCDRNLITVLLPGPVPGLEVAYNGDWIKSIEHRAMTNSEQPRTSVATFIMPAGDCLIGPAEEFIDENNPPLYRSLTFAEFKRTYNVVKLGASLNLTTNLQKAQKEI</sequence>
<evidence type="ECO:0000313" key="6">
    <source>
        <dbReference type="EMBL" id="KAF8783966.1"/>
    </source>
</evidence>
<dbReference type="InterPro" id="IPR050295">
    <property type="entry name" value="Plant_2OG-oxidoreductases"/>
</dbReference>